<dbReference type="OrthoDB" id="5547497at2759"/>
<evidence type="ECO:0000313" key="2">
    <source>
        <dbReference type="Proteomes" id="UP000636709"/>
    </source>
</evidence>
<protein>
    <submittedName>
        <fullName evidence="1">Uncharacterized protein</fullName>
    </submittedName>
</protein>
<organism evidence="1 2">
    <name type="scientific">Digitaria exilis</name>
    <dbReference type="NCBI Taxonomy" id="1010633"/>
    <lineage>
        <taxon>Eukaryota</taxon>
        <taxon>Viridiplantae</taxon>
        <taxon>Streptophyta</taxon>
        <taxon>Embryophyta</taxon>
        <taxon>Tracheophyta</taxon>
        <taxon>Spermatophyta</taxon>
        <taxon>Magnoliopsida</taxon>
        <taxon>Liliopsida</taxon>
        <taxon>Poales</taxon>
        <taxon>Poaceae</taxon>
        <taxon>PACMAD clade</taxon>
        <taxon>Panicoideae</taxon>
        <taxon>Panicodae</taxon>
        <taxon>Paniceae</taxon>
        <taxon>Anthephorinae</taxon>
        <taxon>Digitaria</taxon>
    </lineage>
</organism>
<dbReference type="AlphaFoldDB" id="A0A835BKU9"/>
<dbReference type="EMBL" id="JACEFO010001781">
    <property type="protein sequence ID" value="KAF8702957.1"/>
    <property type="molecule type" value="Genomic_DNA"/>
</dbReference>
<accession>A0A835BKU9</accession>
<proteinExistence type="predicted"/>
<keyword evidence="2" id="KW-1185">Reference proteome</keyword>
<comment type="caution">
    <text evidence="1">The sequence shown here is derived from an EMBL/GenBank/DDBJ whole genome shotgun (WGS) entry which is preliminary data.</text>
</comment>
<name>A0A835BKU9_9POAL</name>
<reference evidence="1" key="1">
    <citation type="submission" date="2020-07" db="EMBL/GenBank/DDBJ databases">
        <title>Genome sequence and genetic diversity analysis of an under-domesticated orphan crop, white fonio (Digitaria exilis).</title>
        <authorList>
            <person name="Bennetzen J.L."/>
            <person name="Chen S."/>
            <person name="Ma X."/>
            <person name="Wang X."/>
            <person name="Yssel A.E.J."/>
            <person name="Chaluvadi S.R."/>
            <person name="Johnson M."/>
            <person name="Gangashetty P."/>
            <person name="Hamidou F."/>
            <person name="Sanogo M.D."/>
            <person name="Zwaenepoel A."/>
            <person name="Wallace J."/>
            <person name="Van De Peer Y."/>
            <person name="Van Deynze A."/>
        </authorList>
    </citation>
    <scope>NUCLEOTIDE SEQUENCE</scope>
    <source>
        <tissue evidence="1">Leaves</tissue>
    </source>
</reference>
<dbReference type="Proteomes" id="UP000636709">
    <property type="component" value="Unassembled WGS sequence"/>
</dbReference>
<sequence>MVNKVLMANHGFGFGKINLNLYSICDFLDKVMTLPGIHYAITALATLVLKSLGYLERFDLPLLELMNIGVDFRTVYKYLTQVSFPSPILRFIVLWPYFLGVHPSPSKEVFHSAFNLLGHMAPAQAMSLLLVGPFVDLWLTNNRVDTYSYNNVVMVSDVQYFNLD</sequence>
<gene>
    <name evidence="1" type="ORF">HU200_032461</name>
</gene>
<evidence type="ECO:0000313" key="1">
    <source>
        <dbReference type="EMBL" id="KAF8702957.1"/>
    </source>
</evidence>